<accession>A0ACC2Q5A7</accession>
<reference evidence="1" key="1">
    <citation type="submission" date="2023-03" db="EMBL/GenBank/DDBJ databases">
        <title>Chromosome-level genomes of two armyworms, Mythimna separata and Mythimna loreyi, provide insights into the biosynthesis and reception of sex pheromones.</title>
        <authorList>
            <person name="Zhao H."/>
        </authorList>
    </citation>
    <scope>NUCLEOTIDE SEQUENCE</scope>
    <source>
        <strain evidence="1">BeijingLab</strain>
    </source>
</reference>
<organism evidence="1 2">
    <name type="scientific">Mythimna loreyi</name>
    <dbReference type="NCBI Taxonomy" id="667449"/>
    <lineage>
        <taxon>Eukaryota</taxon>
        <taxon>Metazoa</taxon>
        <taxon>Ecdysozoa</taxon>
        <taxon>Arthropoda</taxon>
        <taxon>Hexapoda</taxon>
        <taxon>Insecta</taxon>
        <taxon>Pterygota</taxon>
        <taxon>Neoptera</taxon>
        <taxon>Endopterygota</taxon>
        <taxon>Lepidoptera</taxon>
        <taxon>Glossata</taxon>
        <taxon>Ditrysia</taxon>
        <taxon>Noctuoidea</taxon>
        <taxon>Noctuidae</taxon>
        <taxon>Noctuinae</taxon>
        <taxon>Hadenini</taxon>
        <taxon>Mythimna</taxon>
    </lineage>
</organism>
<comment type="caution">
    <text evidence="1">The sequence shown here is derived from an EMBL/GenBank/DDBJ whole genome shotgun (WGS) entry which is preliminary data.</text>
</comment>
<evidence type="ECO:0000313" key="2">
    <source>
        <dbReference type="Proteomes" id="UP001231649"/>
    </source>
</evidence>
<evidence type="ECO:0000313" key="1">
    <source>
        <dbReference type="EMBL" id="KAJ8708039.1"/>
    </source>
</evidence>
<dbReference type="Proteomes" id="UP001231649">
    <property type="component" value="Chromosome 26"/>
</dbReference>
<protein>
    <submittedName>
        <fullName evidence="1">Uncharacterized protein</fullName>
    </submittedName>
</protein>
<keyword evidence="2" id="KW-1185">Reference proteome</keyword>
<sequence>MSVMNGMRDRVRAYPAGDAQGQHPAPVGNGPGLLHHPGRVQRKKLAREMRLRYASWNVGTMTGRARELADVLKRRRINVACLQETKWRGTKAREIGEGYKFYYCGSDGKRNGAGVVLDSKLKESVMEVHRMNDRIIVVKVMLENVMLNVVSVYAPQVGCNETVKEKFWEDFDTALMNIPVHEELIVGGDFNGHVGRMRGMYERVHGGWGFGNPNNEGETLLQSATAFDLAVANTWFQKKDEHLATYKSGNHKTQIDYFLVRRNHLKYVMDCKVLPGEDLVSQHRLLVMTSVVQIHCRKTKERPPPRIKWHRLERNDCAKKFRERVVDRMIEMGDMNDRSINESWNAMAECIMQAARDILGETKGKGRIDRDTWWWSTEVQNVLKEKKKKFKEWQCVQTDNVSLKAERKSEYDALKKKAKKAVAIAKAKAQDKLYDTLDSPAGQKELYRLSRMRERKARDVCQVRCVRDESGMVLSDNEKIKERWKEYFERLMNEENNWSGVLENKPVNVGLVRMVSVEEVRVAVNGMKNGKAIGPDGIPVEVWKLLRVDGWEWLALFFNKLLQEEAIPDEWCNSSLVPIFKNKGDVLECNNYRGIKLMSHTMKVWEKVIERRLREESEISQNQFGFMPGRGTTDAIFAIRQLCEKYRGAHKNLHMVFVDLEKAYDRVPREVLWWALKEKGVPGKYVQLIRSMYSRCSTQVRSAAGTTNNFNVAVGLHQGSALSPYLFLIIMDALTSDIQEEAPWCMLFADDIVLVAESALEVQSRLEVWWQRLESVGLKLSRTKTEYLFCDFGGLSSPVPIALGGTPIPTCSDFRYLGSLIQGNGEIDRDVAHRINSGWMKWRQVTGTTCDPRMPLKLKGKIYKSVIRPVLLYGSECWALKKTDEKRLHVAEMRMLRWMCGVTRMDKVRNEYIRGSLKVAPVTEKLRGNRLSWYGHVKRRDETHVTKKAMSMNVDGWRGRGRPKKIWMDCVRSDMEDRGVSDSVTGDRTEWKKKTYCADPK</sequence>
<dbReference type="EMBL" id="CM056802">
    <property type="protein sequence ID" value="KAJ8708039.1"/>
    <property type="molecule type" value="Genomic_DNA"/>
</dbReference>
<name>A0ACC2Q5A7_9NEOP</name>
<gene>
    <name evidence="1" type="ORF">PYW08_010405</name>
</gene>
<proteinExistence type="predicted"/>